<evidence type="ECO:0000313" key="4">
    <source>
        <dbReference type="Proteomes" id="UP001172082"/>
    </source>
</evidence>
<organism evidence="3 4">
    <name type="scientific">Splendidivirga corallicola</name>
    <dbReference type="NCBI Taxonomy" id="3051826"/>
    <lineage>
        <taxon>Bacteria</taxon>
        <taxon>Pseudomonadati</taxon>
        <taxon>Bacteroidota</taxon>
        <taxon>Cytophagia</taxon>
        <taxon>Cytophagales</taxon>
        <taxon>Splendidivirgaceae</taxon>
        <taxon>Splendidivirga</taxon>
    </lineage>
</organism>
<sequence length="116" mass="13730">MAKHLKTGKKGEELAVEFLQKKGFEIIERNYRIGKAELDIIAKNENLMIFIEVKTRTNNRFGFPESFVDRRKENLITEAAEQYTYDCQWHGNIRFDIIAISLKPNLEIEHFEDAFY</sequence>
<accession>A0ABT8KRH4</accession>
<evidence type="ECO:0000313" key="3">
    <source>
        <dbReference type="EMBL" id="MDN5203330.1"/>
    </source>
</evidence>
<dbReference type="InterPro" id="IPR003509">
    <property type="entry name" value="UPF0102_YraN-like"/>
</dbReference>
<keyword evidence="4" id="KW-1185">Reference proteome</keyword>
<name>A0ABT8KRH4_9BACT</name>
<dbReference type="PANTHER" id="PTHR34039:SF1">
    <property type="entry name" value="UPF0102 PROTEIN YRAN"/>
    <property type="match status" value="1"/>
</dbReference>
<dbReference type="EMBL" id="JAUJEA010000007">
    <property type="protein sequence ID" value="MDN5203330.1"/>
    <property type="molecule type" value="Genomic_DNA"/>
</dbReference>
<dbReference type="NCBIfam" id="NF009150">
    <property type="entry name" value="PRK12497.1-3"/>
    <property type="match status" value="1"/>
</dbReference>
<gene>
    <name evidence="3" type="ORF">QQ008_18230</name>
</gene>
<dbReference type="PANTHER" id="PTHR34039">
    <property type="entry name" value="UPF0102 PROTEIN YRAN"/>
    <property type="match status" value="1"/>
</dbReference>
<evidence type="ECO:0000256" key="2">
    <source>
        <dbReference type="HAMAP-Rule" id="MF_00048"/>
    </source>
</evidence>
<dbReference type="Gene3D" id="3.40.1350.10">
    <property type="match status" value="1"/>
</dbReference>
<reference evidence="3" key="1">
    <citation type="submission" date="2023-06" db="EMBL/GenBank/DDBJ databases">
        <title>Genomic of Parafulvivirga corallium.</title>
        <authorList>
            <person name="Wang G."/>
        </authorList>
    </citation>
    <scope>NUCLEOTIDE SEQUENCE</scope>
    <source>
        <strain evidence="3">BMA10</strain>
    </source>
</reference>
<dbReference type="HAMAP" id="MF_00048">
    <property type="entry name" value="UPF0102"/>
    <property type="match status" value="1"/>
</dbReference>
<proteinExistence type="inferred from homology"/>
<dbReference type="CDD" id="cd20736">
    <property type="entry name" value="PoNe_Nuclease"/>
    <property type="match status" value="1"/>
</dbReference>
<comment type="similarity">
    <text evidence="1 2">Belongs to the UPF0102 family.</text>
</comment>
<comment type="caution">
    <text evidence="3">The sequence shown here is derived from an EMBL/GenBank/DDBJ whole genome shotgun (WGS) entry which is preliminary data.</text>
</comment>
<dbReference type="SUPFAM" id="SSF52980">
    <property type="entry name" value="Restriction endonuclease-like"/>
    <property type="match status" value="1"/>
</dbReference>
<dbReference type="Proteomes" id="UP001172082">
    <property type="component" value="Unassembled WGS sequence"/>
</dbReference>
<evidence type="ECO:0000256" key="1">
    <source>
        <dbReference type="ARBA" id="ARBA00006738"/>
    </source>
</evidence>
<dbReference type="InterPro" id="IPR011856">
    <property type="entry name" value="tRNA_endonuc-like_dom_sf"/>
</dbReference>
<protein>
    <recommendedName>
        <fullName evidence="2">UPF0102 protein QQ008_18230</fullName>
    </recommendedName>
</protein>
<dbReference type="InterPro" id="IPR011335">
    <property type="entry name" value="Restrct_endonuc-II-like"/>
</dbReference>
<dbReference type="Pfam" id="PF02021">
    <property type="entry name" value="UPF0102"/>
    <property type="match status" value="1"/>
</dbReference>
<dbReference type="RefSeq" id="WP_346753354.1">
    <property type="nucleotide sequence ID" value="NZ_JAUJEA010000007.1"/>
</dbReference>